<dbReference type="AlphaFoldDB" id="A0A4R2KLU9"/>
<comment type="caution">
    <text evidence="1">The sequence shown here is derived from an EMBL/GenBank/DDBJ whole genome shotgun (WGS) entry which is preliminary data.</text>
</comment>
<reference evidence="1 2" key="1">
    <citation type="submission" date="2019-03" db="EMBL/GenBank/DDBJ databases">
        <title>Genomic Encyclopedia of Type Strains, Phase IV (KMG-IV): sequencing the most valuable type-strain genomes for metagenomic binning, comparative biology and taxonomic classification.</title>
        <authorList>
            <person name="Goeker M."/>
        </authorList>
    </citation>
    <scope>NUCLEOTIDE SEQUENCE [LARGE SCALE GENOMIC DNA]</scope>
    <source>
        <strain evidence="1 2">DSM 102940</strain>
    </source>
</reference>
<dbReference type="EMBL" id="SLWV01000010">
    <property type="protein sequence ID" value="TCO75041.1"/>
    <property type="molecule type" value="Genomic_DNA"/>
</dbReference>
<gene>
    <name evidence="1" type="ORF">EV214_110115</name>
</gene>
<keyword evidence="2" id="KW-1185">Reference proteome</keyword>
<proteinExistence type="predicted"/>
<name>A0A4R2KLU9_9FIRM</name>
<dbReference type="RefSeq" id="WP_132244981.1">
    <property type="nucleotide sequence ID" value="NZ_SLWV01000010.1"/>
</dbReference>
<organism evidence="1 2">
    <name type="scientific">Marinisporobacter balticus</name>
    <dbReference type="NCBI Taxonomy" id="2018667"/>
    <lineage>
        <taxon>Bacteria</taxon>
        <taxon>Bacillati</taxon>
        <taxon>Bacillota</taxon>
        <taxon>Clostridia</taxon>
        <taxon>Peptostreptococcales</taxon>
        <taxon>Thermotaleaceae</taxon>
        <taxon>Marinisporobacter</taxon>
    </lineage>
</organism>
<evidence type="ECO:0000313" key="2">
    <source>
        <dbReference type="Proteomes" id="UP000294919"/>
    </source>
</evidence>
<protein>
    <submittedName>
        <fullName evidence="1">Uncharacterized protein</fullName>
    </submittedName>
</protein>
<dbReference type="OrthoDB" id="1806265at2"/>
<accession>A0A4R2KLU9</accession>
<sequence>MTWDYLNKKLYVLLICLLLLIGGCTETIDGEHSGFGVVTIAPSSLFEGDAKKLEPHLGLTTGCVKVKYKGNKNGMSCKYEVWEKGKLIDVTGSGTYIIDGEYDGEVSISLRERLLDNLEWAPNMVMKTVIMDKRGSAISTKFIDRFDQSYSWGAVPLKETIKFKDDEEVAVWGLFAGDYENKVKIEDMAKTADWALILKVFLKDVE</sequence>
<evidence type="ECO:0000313" key="1">
    <source>
        <dbReference type="EMBL" id="TCO75041.1"/>
    </source>
</evidence>
<dbReference type="Proteomes" id="UP000294919">
    <property type="component" value="Unassembled WGS sequence"/>
</dbReference>